<dbReference type="EMBL" id="BQKM01000001">
    <property type="protein sequence ID" value="GJN50974.1"/>
    <property type="molecule type" value="Genomic_DNA"/>
</dbReference>
<keyword evidence="2" id="KW-0238">DNA-binding</keyword>
<evidence type="ECO:0000256" key="3">
    <source>
        <dbReference type="ARBA" id="ARBA00023163"/>
    </source>
</evidence>
<dbReference type="SMART" id="SM00342">
    <property type="entry name" value="HTH_ARAC"/>
    <property type="match status" value="1"/>
</dbReference>
<dbReference type="SUPFAM" id="SSF46689">
    <property type="entry name" value="Homeodomain-like"/>
    <property type="match status" value="1"/>
</dbReference>
<dbReference type="PROSITE" id="PS01124">
    <property type="entry name" value="HTH_ARAC_FAMILY_2"/>
    <property type="match status" value="1"/>
</dbReference>
<sequence length="351" mass="38529">MTESWPQRLLALVASPAGIAASYVESLLPAAGERGLDVDALLRAVDIQAEQLALPGYRLPLFKAFALLLQAERLAGDALIGMRLGLAVRPRSFQVLGYSAMSCATLGEAITRLQRFEQLVWDIGETRLEEEGEFVALTWRPRALPWVPRQAVEMALAGWLAFGRWLSEERAQPVRVEFRHPLDAGKEAYADVLGCPVLGGCARHAVVFDKALLQMPLREADPHLRALMDAQGDACLAAYRLDANLANEIRAALCTGLAQGQVGLDDVAGRLGLSTRVLRRRLGESALALPTLLDEVRKDLAQLYLQHTDFALLEIAYLLGFAEQSSFSRAFRRWTGTAPTDFRRQKCAAAP</sequence>
<dbReference type="KEGG" id="ptw:TUM18999_44840"/>
<dbReference type="Gene3D" id="1.10.10.60">
    <property type="entry name" value="Homeodomain-like"/>
    <property type="match status" value="1"/>
</dbReference>
<evidence type="ECO:0000256" key="2">
    <source>
        <dbReference type="ARBA" id="ARBA00023125"/>
    </source>
</evidence>
<gene>
    <name evidence="5" type="ORF">TUM18999_44840</name>
    <name evidence="6" type="ORF">TUM20286_07260</name>
</gene>
<keyword evidence="8" id="KW-1185">Reference proteome</keyword>
<dbReference type="Proteomes" id="UP001054892">
    <property type="component" value="Unassembled WGS sequence"/>
</dbReference>
<name>A0A6J4E8L3_9PSED</name>
<reference evidence="5 7" key="1">
    <citation type="submission" date="2020-05" db="EMBL/GenBank/DDBJ databases">
        <title>Characterization of novel class B3 metallo-beta-lactamase from novel Pseudomonas species.</title>
        <authorList>
            <person name="Yamada K."/>
            <person name="Aoki K."/>
            <person name="Ishii Y."/>
        </authorList>
    </citation>
    <scope>NUCLEOTIDE SEQUENCE [LARGE SCALE GENOMIC DNA]</scope>
    <source>
        <strain evidence="5 7">TUM18999</strain>
        <strain evidence="6 8">TUM20286</strain>
    </source>
</reference>
<evidence type="ECO:0000313" key="6">
    <source>
        <dbReference type="EMBL" id="GJN50974.1"/>
    </source>
</evidence>
<evidence type="ECO:0000313" key="7">
    <source>
        <dbReference type="Proteomes" id="UP000509383"/>
    </source>
</evidence>
<evidence type="ECO:0000259" key="4">
    <source>
        <dbReference type="PROSITE" id="PS01124"/>
    </source>
</evidence>
<dbReference type="PRINTS" id="PR00032">
    <property type="entry name" value="HTHARAC"/>
</dbReference>
<dbReference type="InterPro" id="IPR020449">
    <property type="entry name" value="Tscrpt_reg_AraC-type_HTH"/>
</dbReference>
<dbReference type="GO" id="GO:0000976">
    <property type="term" value="F:transcription cis-regulatory region binding"/>
    <property type="evidence" value="ECO:0007669"/>
    <property type="project" value="TreeGrafter"/>
</dbReference>
<dbReference type="Proteomes" id="UP000509383">
    <property type="component" value="Chromosome"/>
</dbReference>
<organism evidence="5 7">
    <name type="scientific">Pseudomonas tohonis</name>
    <dbReference type="NCBI Taxonomy" id="2725477"/>
    <lineage>
        <taxon>Bacteria</taxon>
        <taxon>Pseudomonadati</taxon>
        <taxon>Pseudomonadota</taxon>
        <taxon>Gammaproteobacteria</taxon>
        <taxon>Pseudomonadales</taxon>
        <taxon>Pseudomonadaceae</taxon>
        <taxon>Pseudomonas</taxon>
    </lineage>
</organism>
<dbReference type="PANTHER" id="PTHR47894:SF1">
    <property type="entry name" value="HTH-TYPE TRANSCRIPTIONAL REGULATOR VQSM"/>
    <property type="match status" value="1"/>
</dbReference>
<keyword evidence="1" id="KW-0805">Transcription regulation</keyword>
<accession>A0A6J4E8L3</accession>
<keyword evidence="3" id="KW-0804">Transcription</keyword>
<dbReference type="InterPro" id="IPR032687">
    <property type="entry name" value="AraC-type_N"/>
</dbReference>
<dbReference type="Pfam" id="PF12833">
    <property type="entry name" value="HTH_18"/>
    <property type="match status" value="1"/>
</dbReference>
<dbReference type="GO" id="GO:0003700">
    <property type="term" value="F:DNA-binding transcription factor activity"/>
    <property type="evidence" value="ECO:0007669"/>
    <property type="project" value="InterPro"/>
</dbReference>
<dbReference type="EMBL" id="AP023189">
    <property type="protein sequence ID" value="BCG26293.1"/>
    <property type="molecule type" value="Genomic_DNA"/>
</dbReference>
<evidence type="ECO:0000313" key="5">
    <source>
        <dbReference type="EMBL" id="BCG26293.1"/>
    </source>
</evidence>
<dbReference type="RefSeq" id="WP_173171938.1">
    <property type="nucleotide sequence ID" value="NZ_AP023189.1"/>
</dbReference>
<dbReference type="PANTHER" id="PTHR47894">
    <property type="entry name" value="HTH-TYPE TRANSCRIPTIONAL REGULATOR GADX"/>
    <property type="match status" value="1"/>
</dbReference>
<evidence type="ECO:0000256" key="1">
    <source>
        <dbReference type="ARBA" id="ARBA00023015"/>
    </source>
</evidence>
<dbReference type="GO" id="GO:0005829">
    <property type="term" value="C:cytosol"/>
    <property type="evidence" value="ECO:0007669"/>
    <property type="project" value="TreeGrafter"/>
</dbReference>
<evidence type="ECO:0000313" key="8">
    <source>
        <dbReference type="Proteomes" id="UP001054892"/>
    </source>
</evidence>
<dbReference type="InterPro" id="IPR018060">
    <property type="entry name" value="HTH_AraC"/>
</dbReference>
<dbReference type="AlphaFoldDB" id="A0A6J4E8L3"/>
<feature type="domain" description="HTH araC/xylS-type" evidence="4">
    <location>
        <begin position="247"/>
        <end position="345"/>
    </location>
</feature>
<dbReference type="InterPro" id="IPR009057">
    <property type="entry name" value="Homeodomain-like_sf"/>
</dbReference>
<dbReference type="Pfam" id="PF12625">
    <property type="entry name" value="Arabinose_bd"/>
    <property type="match status" value="1"/>
</dbReference>
<proteinExistence type="predicted"/>
<protein>
    <submittedName>
        <fullName evidence="5">Transcriptional regulator</fullName>
    </submittedName>
</protein>